<keyword evidence="3" id="KW-0732">Signal</keyword>
<name>A0ABY5TPP8_9GAMM</name>
<dbReference type="Pfam" id="PF01382">
    <property type="entry name" value="Avidin"/>
    <property type="match status" value="1"/>
</dbReference>
<protein>
    <submittedName>
        <fullName evidence="4">Avidin/streptavidin family protein</fullName>
    </submittedName>
</protein>
<dbReference type="Proteomes" id="UP001059934">
    <property type="component" value="Chromosome"/>
</dbReference>
<evidence type="ECO:0000256" key="2">
    <source>
        <dbReference type="ARBA" id="ARBA00022525"/>
    </source>
</evidence>
<evidence type="ECO:0000313" key="4">
    <source>
        <dbReference type="EMBL" id="UVW35254.1"/>
    </source>
</evidence>
<gene>
    <name evidence="4" type="ORF">NYF23_01285</name>
</gene>
<accession>A0ABY5TPP8</accession>
<evidence type="ECO:0000313" key="5">
    <source>
        <dbReference type="Proteomes" id="UP001059934"/>
    </source>
</evidence>
<dbReference type="InterPro" id="IPR005468">
    <property type="entry name" value="Avidin/str"/>
</dbReference>
<keyword evidence="2" id="KW-0964">Secreted</keyword>
<dbReference type="SUPFAM" id="SSF50876">
    <property type="entry name" value="Avidin/streptavidin"/>
    <property type="match status" value="1"/>
</dbReference>
<evidence type="ECO:0000256" key="3">
    <source>
        <dbReference type="ARBA" id="ARBA00022729"/>
    </source>
</evidence>
<dbReference type="Gene3D" id="2.40.128.30">
    <property type="entry name" value="Avidin-like"/>
    <property type="match status" value="1"/>
</dbReference>
<dbReference type="PROSITE" id="PS51326">
    <property type="entry name" value="AVIDIN_2"/>
    <property type="match status" value="1"/>
</dbReference>
<dbReference type="EMBL" id="CP103416">
    <property type="protein sequence ID" value="UVW35254.1"/>
    <property type="molecule type" value="Genomic_DNA"/>
</dbReference>
<reference evidence="4" key="1">
    <citation type="submission" date="2022-08" db="EMBL/GenBank/DDBJ databases">
        <title>Catabolic pathway analysis in culturable SAR92 clade bacteria reveals their overlooked roles in DMSP degradation in coastal seas.</title>
        <authorList>
            <person name="He X."/>
            <person name="Zhang X."/>
            <person name="Zhang Y."/>
        </authorList>
    </citation>
    <scope>NUCLEOTIDE SEQUENCE</scope>
    <source>
        <strain evidence="4">H455</strain>
    </source>
</reference>
<sequence length="149" mass="16064">MRTVLISRLFSIIIVSLIGITAAYADSILTPSAWDNKAGSTLTINSISSTGLITGSYINRAPGYGCQNIAYPVTGWAYGTAISFNTIWQSALESCNSITAWTGFLYQGKMSTLWSLTINGSSSTVQIVRGHDTFTQVKKVVNKSLILKN</sequence>
<dbReference type="InterPro" id="IPR036896">
    <property type="entry name" value="Avidin-like_sf"/>
</dbReference>
<proteinExistence type="predicted"/>
<organism evidence="4 5">
    <name type="scientific">SAR92 clade bacterium H455</name>
    <dbReference type="NCBI Taxonomy" id="2974818"/>
    <lineage>
        <taxon>Bacteria</taxon>
        <taxon>Pseudomonadati</taxon>
        <taxon>Pseudomonadota</taxon>
        <taxon>Gammaproteobacteria</taxon>
        <taxon>Cellvibrionales</taxon>
        <taxon>Porticoccaceae</taxon>
        <taxon>SAR92 clade</taxon>
    </lineage>
</organism>
<evidence type="ECO:0000256" key="1">
    <source>
        <dbReference type="ARBA" id="ARBA00004613"/>
    </source>
</evidence>
<comment type="subcellular location">
    <subcellularLocation>
        <location evidence="1">Secreted</location>
    </subcellularLocation>
</comment>
<keyword evidence="5" id="KW-1185">Reference proteome</keyword>